<dbReference type="AlphaFoldDB" id="A0A5B7G5M1"/>
<dbReference type="Proteomes" id="UP000324222">
    <property type="component" value="Unassembled WGS sequence"/>
</dbReference>
<feature type="compositionally biased region" description="Low complexity" evidence="1">
    <location>
        <begin position="96"/>
        <end position="112"/>
    </location>
</feature>
<sequence length="119" mass="13070">MEPSRQSTSGLMCWRRKDECSVSCRGGYDLYQLLPQPLIVEVAGVGQLHVTARLQRDASDGRLPPPRLHRQCATSSLLSIRHEFSLSVAFSIDTSTTTTTTSISFPCPSPSSYTLPETP</sequence>
<proteinExistence type="predicted"/>
<dbReference type="EMBL" id="VSRR010011202">
    <property type="protein sequence ID" value="MPC52859.1"/>
    <property type="molecule type" value="Genomic_DNA"/>
</dbReference>
<keyword evidence="3" id="KW-1185">Reference proteome</keyword>
<evidence type="ECO:0000313" key="3">
    <source>
        <dbReference type="Proteomes" id="UP000324222"/>
    </source>
</evidence>
<reference evidence="2 3" key="1">
    <citation type="submission" date="2019-05" db="EMBL/GenBank/DDBJ databases">
        <title>Another draft genome of Portunus trituberculatus and its Hox gene families provides insights of decapod evolution.</title>
        <authorList>
            <person name="Jeong J.-H."/>
            <person name="Song I."/>
            <person name="Kim S."/>
            <person name="Choi T."/>
            <person name="Kim D."/>
            <person name="Ryu S."/>
            <person name="Kim W."/>
        </authorList>
    </citation>
    <scope>NUCLEOTIDE SEQUENCE [LARGE SCALE GENOMIC DNA]</scope>
    <source>
        <tissue evidence="2">Muscle</tissue>
    </source>
</reference>
<organism evidence="2 3">
    <name type="scientific">Portunus trituberculatus</name>
    <name type="common">Swimming crab</name>
    <name type="synonym">Neptunus trituberculatus</name>
    <dbReference type="NCBI Taxonomy" id="210409"/>
    <lineage>
        <taxon>Eukaryota</taxon>
        <taxon>Metazoa</taxon>
        <taxon>Ecdysozoa</taxon>
        <taxon>Arthropoda</taxon>
        <taxon>Crustacea</taxon>
        <taxon>Multicrustacea</taxon>
        <taxon>Malacostraca</taxon>
        <taxon>Eumalacostraca</taxon>
        <taxon>Eucarida</taxon>
        <taxon>Decapoda</taxon>
        <taxon>Pleocyemata</taxon>
        <taxon>Brachyura</taxon>
        <taxon>Eubrachyura</taxon>
        <taxon>Portunoidea</taxon>
        <taxon>Portunidae</taxon>
        <taxon>Portuninae</taxon>
        <taxon>Portunus</taxon>
    </lineage>
</organism>
<comment type="caution">
    <text evidence="2">The sequence shown here is derived from an EMBL/GenBank/DDBJ whole genome shotgun (WGS) entry which is preliminary data.</text>
</comment>
<protein>
    <submittedName>
        <fullName evidence="2">Uncharacterized protein</fullName>
    </submittedName>
</protein>
<name>A0A5B7G5M1_PORTR</name>
<accession>A0A5B7G5M1</accession>
<feature type="region of interest" description="Disordered" evidence="1">
    <location>
        <begin position="96"/>
        <end position="119"/>
    </location>
</feature>
<evidence type="ECO:0000313" key="2">
    <source>
        <dbReference type="EMBL" id="MPC52859.1"/>
    </source>
</evidence>
<evidence type="ECO:0000256" key="1">
    <source>
        <dbReference type="SAM" id="MobiDB-lite"/>
    </source>
</evidence>
<gene>
    <name evidence="2" type="ORF">E2C01_046738</name>
</gene>